<accession>A0A1V8TR33</accession>
<dbReference type="EMBL" id="NAJO01000002">
    <property type="protein sequence ID" value="OQO13856.1"/>
    <property type="molecule type" value="Genomic_DNA"/>
</dbReference>
<evidence type="ECO:0000313" key="1">
    <source>
        <dbReference type="EMBL" id="OQO13856.1"/>
    </source>
</evidence>
<dbReference type="Proteomes" id="UP000192596">
    <property type="component" value="Unassembled WGS sequence"/>
</dbReference>
<dbReference type="InParanoid" id="A0A1V8TR33"/>
<evidence type="ECO:0000313" key="2">
    <source>
        <dbReference type="Proteomes" id="UP000192596"/>
    </source>
</evidence>
<protein>
    <submittedName>
        <fullName evidence="1">Uncharacterized protein</fullName>
    </submittedName>
</protein>
<organism evidence="1 2">
    <name type="scientific">Cryoendolithus antarcticus</name>
    <dbReference type="NCBI Taxonomy" id="1507870"/>
    <lineage>
        <taxon>Eukaryota</taxon>
        <taxon>Fungi</taxon>
        <taxon>Dikarya</taxon>
        <taxon>Ascomycota</taxon>
        <taxon>Pezizomycotina</taxon>
        <taxon>Dothideomycetes</taxon>
        <taxon>Dothideomycetidae</taxon>
        <taxon>Cladosporiales</taxon>
        <taxon>Cladosporiaceae</taxon>
        <taxon>Cryoendolithus</taxon>
    </lineage>
</organism>
<name>A0A1V8TR33_9PEZI</name>
<dbReference type="AlphaFoldDB" id="A0A1V8TR33"/>
<proteinExistence type="predicted"/>
<keyword evidence="2" id="KW-1185">Reference proteome</keyword>
<reference evidence="2" key="1">
    <citation type="submission" date="2017-03" db="EMBL/GenBank/DDBJ databases">
        <title>Genomes of endolithic fungi from Antarctica.</title>
        <authorList>
            <person name="Coleine C."/>
            <person name="Masonjones S."/>
            <person name="Stajich J.E."/>
        </authorList>
    </citation>
    <scope>NUCLEOTIDE SEQUENCE [LARGE SCALE GENOMIC DNA]</scope>
    <source>
        <strain evidence="2">CCFEE 5527</strain>
    </source>
</reference>
<comment type="caution">
    <text evidence="1">The sequence shown here is derived from an EMBL/GenBank/DDBJ whole genome shotgun (WGS) entry which is preliminary data.</text>
</comment>
<gene>
    <name evidence="1" type="ORF">B0A48_00731</name>
</gene>
<sequence length="134" mass="15461">MPGFYDLSDELMLMIIREMIVFDCTLDPSRTRPIMLHGPTMARTIARLVAPMAWNDHFLTMTYQAIFTNSPFRLRQNRQEPLLQRYQAPTALPAVFRHVRHLVLDVEGQLQQPQFDQGRFKEGAGLGETHAAHL</sequence>